<dbReference type="CDD" id="cd08249">
    <property type="entry name" value="enoyl_reductase_like"/>
    <property type="match status" value="1"/>
</dbReference>
<protein>
    <submittedName>
        <fullName evidence="4">GroES-like protein</fullName>
    </submittedName>
</protein>
<dbReference type="STRING" id="1149755.A0A2J6QTH5"/>
<dbReference type="PANTHER" id="PTHR45348:SF2">
    <property type="entry name" value="ZINC-TYPE ALCOHOL DEHYDROGENASE-LIKE PROTEIN C2E1P3.01"/>
    <property type="match status" value="1"/>
</dbReference>
<dbReference type="InterPro" id="IPR020843">
    <property type="entry name" value="ER"/>
</dbReference>
<dbReference type="PANTHER" id="PTHR45348">
    <property type="entry name" value="HYPOTHETICAL OXIDOREDUCTASE (EUROFUNG)"/>
    <property type="match status" value="1"/>
</dbReference>
<dbReference type="Gene3D" id="3.90.180.10">
    <property type="entry name" value="Medium-chain alcohol dehydrogenases, catalytic domain"/>
    <property type="match status" value="1"/>
</dbReference>
<keyword evidence="5" id="KW-1185">Reference proteome</keyword>
<dbReference type="OrthoDB" id="9992527at2759"/>
<dbReference type="InterPro" id="IPR036291">
    <property type="entry name" value="NAD(P)-bd_dom_sf"/>
</dbReference>
<gene>
    <name evidence="4" type="ORF">L207DRAFT_520850</name>
</gene>
<evidence type="ECO:0000256" key="2">
    <source>
        <dbReference type="ARBA" id="ARBA00023002"/>
    </source>
</evidence>
<dbReference type="GO" id="GO:0016651">
    <property type="term" value="F:oxidoreductase activity, acting on NAD(P)H"/>
    <property type="evidence" value="ECO:0007669"/>
    <property type="project" value="InterPro"/>
</dbReference>
<dbReference type="Gene3D" id="3.40.50.720">
    <property type="entry name" value="NAD(P)-binding Rossmann-like Domain"/>
    <property type="match status" value="1"/>
</dbReference>
<sequence length="347" mass="37146">MKGIQVEKVGGTFDYVEDLIKPVPGRKQILVKSLVTAINPVEPFMQGTGILVLSWPIVLGCDASGVVSEVGEDVSKFKVGDKVFGCTRLGHAGYGTFQEFFIMDEDLTFKNEGNLSLEEAATVGVGLLTAALGLIRGLKIELIPKKVTETSEWVVIIGAAGAVGSFAVQIAHLCGYKVLAACSPSATKLVESLGANATYSHRIPLEDQLKQISLITGGRFSRVFDASAFGTETGMGALAKHTGSNVKPKYFSTTNDWLPIEPVEGVEIDLVTLGAIGKSADEHQREVTAAIATFIPQLEKLLESGQLKPMEYEVVGDVGIKEVLKALDFYQKKKGSTKKIVVKVAEE</sequence>
<evidence type="ECO:0000259" key="3">
    <source>
        <dbReference type="SMART" id="SM00829"/>
    </source>
</evidence>
<evidence type="ECO:0000313" key="5">
    <source>
        <dbReference type="Proteomes" id="UP000235786"/>
    </source>
</evidence>
<dbReference type="SMART" id="SM00829">
    <property type="entry name" value="PKS_ER"/>
    <property type="match status" value="1"/>
</dbReference>
<name>A0A2J6QTH5_HYAVF</name>
<dbReference type="EMBL" id="KZ613973">
    <property type="protein sequence ID" value="PMD29561.1"/>
    <property type="molecule type" value="Genomic_DNA"/>
</dbReference>
<dbReference type="AlphaFoldDB" id="A0A2J6QTH5"/>
<dbReference type="SUPFAM" id="SSF51735">
    <property type="entry name" value="NAD(P)-binding Rossmann-fold domains"/>
    <property type="match status" value="1"/>
</dbReference>
<evidence type="ECO:0000313" key="4">
    <source>
        <dbReference type="EMBL" id="PMD29561.1"/>
    </source>
</evidence>
<dbReference type="Pfam" id="PF08240">
    <property type="entry name" value="ADH_N"/>
    <property type="match status" value="1"/>
</dbReference>
<comment type="similarity">
    <text evidence="1">Belongs to the zinc-containing alcohol dehydrogenase family.</text>
</comment>
<proteinExistence type="inferred from homology"/>
<keyword evidence="2" id="KW-0560">Oxidoreductase</keyword>
<evidence type="ECO:0000256" key="1">
    <source>
        <dbReference type="ARBA" id="ARBA00008072"/>
    </source>
</evidence>
<feature type="domain" description="Enoyl reductase (ER)" evidence="3">
    <location>
        <begin position="10"/>
        <end position="342"/>
    </location>
</feature>
<dbReference type="Proteomes" id="UP000235786">
    <property type="component" value="Unassembled WGS sequence"/>
</dbReference>
<reference evidence="4 5" key="1">
    <citation type="submission" date="2016-04" db="EMBL/GenBank/DDBJ databases">
        <title>A degradative enzymes factory behind the ericoid mycorrhizal symbiosis.</title>
        <authorList>
            <consortium name="DOE Joint Genome Institute"/>
            <person name="Martino E."/>
            <person name="Morin E."/>
            <person name="Grelet G."/>
            <person name="Kuo A."/>
            <person name="Kohler A."/>
            <person name="Daghino S."/>
            <person name="Barry K."/>
            <person name="Choi C."/>
            <person name="Cichocki N."/>
            <person name="Clum A."/>
            <person name="Copeland A."/>
            <person name="Hainaut M."/>
            <person name="Haridas S."/>
            <person name="Labutti K."/>
            <person name="Lindquist E."/>
            <person name="Lipzen A."/>
            <person name="Khouja H.-R."/>
            <person name="Murat C."/>
            <person name="Ohm R."/>
            <person name="Olson A."/>
            <person name="Spatafora J."/>
            <person name="Veneault-Fourrey C."/>
            <person name="Henrissat B."/>
            <person name="Grigoriev I."/>
            <person name="Martin F."/>
            <person name="Perotto S."/>
        </authorList>
    </citation>
    <scope>NUCLEOTIDE SEQUENCE [LARGE SCALE GENOMIC DNA]</scope>
    <source>
        <strain evidence="4 5">F</strain>
    </source>
</reference>
<dbReference type="SUPFAM" id="SSF50129">
    <property type="entry name" value="GroES-like"/>
    <property type="match status" value="1"/>
</dbReference>
<accession>A0A2J6QTH5</accession>
<organism evidence="4 5">
    <name type="scientific">Hyaloscypha variabilis (strain UAMH 11265 / GT02V1 / F)</name>
    <name type="common">Meliniomyces variabilis</name>
    <dbReference type="NCBI Taxonomy" id="1149755"/>
    <lineage>
        <taxon>Eukaryota</taxon>
        <taxon>Fungi</taxon>
        <taxon>Dikarya</taxon>
        <taxon>Ascomycota</taxon>
        <taxon>Pezizomycotina</taxon>
        <taxon>Leotiomycetes</taxon>
        <taxon>Helotiales</taxon>
        <taxon>Hyaloscyphaceae</taxon>
        <taxon>Hyaloscypha</taxon>
        <taxon>Hyaloscypha variabilis</taxon>
    </lineage>
</organism>
<dbReference type="InterPro" id="IPR013154">
    <property type="entry name" value="ADH-like_N"/>
</dbReference>
<dbReference type="InterPro" id="IPR047122">
    <property type="entry name" value="Trans-enoyl_RdTase-like"/>
</dbReference>
<dbReference type="InterPro" id="IPR011032">
    <property type="entry name" value="GroES-like_sf"/>
</dbReference>